<feature type="binding site" evidence="3">
    <location>
        <position position="149"/>
    </location>
    <ligand>
        <name>a divalent metal cation</name>
        <dbReference type="ChEBI" id="CHEBI:60240"/>
    </ligand>
</feature>
<reference evidence="6" key="1">
    <citation type="submission" date="2015-10" db="EMBL/GenBank/DDBJ databases">
        <title>Genome of Paenibacillus bovis sp. nov.</title>
        <authorList>
            <person name="Wu Z."/>
            <person name="Gao C."/>
            <person name="Liu Z."/>
            <person name="Zheng H."/>
        </authorList>
    </citation>
    <scope>NUCLEOTIDE SEQUENCE [LARGE SCALE GENOMIC DNA]</scope>
    <source>
        <strain evidence="6">BD3526</strain>
    </source>
</reference>
<dbReference type="PRINTS" id="PR01790">
    <property type="entry name" value="SMP30FAMILY"/>
</dbReference>
<dbReference type="PANTHER" id="PTHR10907:SF47">
    <property type="entry name" value="REGUCALCIN"/>
    <property type="match status" value="1"/>
</dbReference>
<dbReference type="KEGG" id="pbv:AR543_10935"/>
<evidence type="ECO:0000256" key="2">
    <source>
        <dbReference type="PIRSR" id="PIRSR605511-1"/>
    </source>
</evidence>
<keyword evidence="3" id="KW-0862">Zinc</keyword>
<keyword evidence="6" id="KW-1185">Reference proteome</keyword>
<reference evidence="5 6" key="2">
    <citation type="journal article" date="2016" name="Int. J. Syst. Evol. Microbiol.">
        <title>Paenibacillus bovis sp. nov., isolated from raw yak (Bos grunniens) milk.</title>
        <authorList>
            <person name="Gao C."/>
            <person name="Han J."/>
            <person name="Liu Z."/>
            <person name="Xu X."/>
            <person name="Hang F."/>
            <person name="Wu Z."/>
        </authorList>
    </citation>
    <scope>NUCLEOTIDE SEQUENCE [LARGE SCALE GENOMIC DNA]</scope>
    <source>
        <strain evidence="5 6">BD3526</strain>
    </source>
</reference>
<dbReference type="GO" id="GO:0019853">
    <property type="term" value="P:L-ascorbic acid biosynthetic process"/>
    <property type="evidence" value="ECO:0007669"/>
    <property type="project" value="TreeGrafter"/>
</dbReference>
<dbReference type="RefSeq" id="WP_060534345.1">
    <property type="nucleotide sequence ID" value="NZ_CP013023.1"/>
</dbReference>
<accession>A0A172ZFQ6</accession>
<feature type="binding site" evidence="3">
    <location>
        <position position="18"/>
    </location>
    <ligand>
        <name>a divalent metal cation</name>
        <dbReference type="ChEBI" id="CHEBI:60240"/>
    </ligand>
</feature>
<feature type="binding site" evidence="3">
    <location>
        <position position="199"/>
    </location>
    <ligand>
        <name>a divalent metal cation</name>
        <dbReference type="ChEBI" id="CHEBI:60240"/>
    </ligand>
</feature>
<evidence type="ECO:0000259" key="4">
    <source>
        <dbReference type="Pfam" id="PF08450"/>
    </source>
</evidence>
<name>A0A172ZFQ6_9BACL</name>
<dbReference type="GO" id="GO:0005509">
    <property type="term" value="F:calcium ion binding"/>
    <property type="evidence" value="ECO:0007669"/>
    <property type="project" value="TreeGrafter"/>
</dbReference>
<comment type="similarity">
    <text evidence="1">Belongs to the SMP-30/CGR1 family.</text>
</comment>
<proteinExistence type="inferred from homology"/>
<evidence type="ECO:0000256" key="3">
    <source>
        <dbReference type="PIRSR" id="PIRSR605511-2"/>
    </source>
</evidence>
<dbReference type="OrthoDB" id="2633250at2"/>
<dbReference type="EMBL" id="CP013023">
    <property type="protein sequence ID" value="ANF96465.1"/>
    <property type="molecule type" value="Genomic_DNA"/>
</dbReference>
<protein>
    <submittedName>
        <fullName evidence="5">SMP-30/gluconolaconase/LRE domain protein</fullName>
    </submittedName>
</protein>
<dbReference type="InterPro" id="IPR013658">
    <property type="entry name" value="SGL"/>
</dbReference>
<dbReference type="Pfam" id="PF08450">
    <property type="entry name" value="SGL"/>
    <property type="match status" value="1"/>
</dbReference>
<dbReference type="InterPro" id="IPR005511">
    <property type="entry name" value="SMP-30"/>
</dbReference>
<feature type="binding site" evidence="3">
    <location>
        <position position="101"/>
    </location>
    <ligand>
        <name>substrate</name>
    </ligand>
</feature>
<keyword evidence="3" id="KW-0479">Metal-binding</keyword>
<feature type="active site" description="Proton donor/acceptor" evidence="2">
    <location>
        <position position="199"/>
    </location>
</feature>
<dbReference type="Gene3D" id="2.120.10.30">
    <property type="entry name" value="TolB, C-terminal domain"/>
    <property type="match status" value="1"/>
</dbReference>
<dbReference type="InterPro" id="IPR011042">
    <property type="entry name" value="6-blade_b-propeller_TolB-like"/>
</dbReference>
<dbReference type="PANTHER" id="PTHR10907">
    <property type="entry name" value="REGUCALCIN"/>
    <property type="match status" value="1"/>
</dbReference>
<evidence type="ECO:0000313" key="6">
    <source>
        <dbReference type="Proteomes" id="UP000078148"/>
    </source>
</evidence>
<evidence type="ECO:0000313" key="5">
    <source>
        <dbReference type="EMBL" id="ANF96465.1"/>
    </source>
</evidence>
<dbReference type="SUPFAM" id="SSF63829">
    <property type="entry name" value="Calcium-dependent phosphotriesterase"/>
    <property type="match status" value="1"/>
</dbReference>
<dbReference type="Proteomes" id="UP000078148">
    <property type="component" value="Chromosome"/>
</dbReference>
<comment type="cofactor">
    <cofactor evidence="3">
        <name>Zn(2+)</name>
        <dbReference type="ChEBI" id="CHEBI:29105"/>
    </cofactor>
    <text evidence="3">Binds 1 divalent metal cation per subunit.</text>
</comment>
<evidence type="ECO:0000256" key="1">
    <source>
        <dbReference type="ARBA" id="ARBA00008853"/>
    </source>
</evidence>
<dbReference type="AlphaFoldDB" id="A0A172ZFQ6"/>
<sequence>MKQYTAELIIDARAKLGEGPSWNAEQQRLLWVDIEGYQLHIYNPVTKEDRTVNVGEHIGAVVPYTDTEVIGALFSGLYRIQLSDGSKTLIHDPEEGRPGNRFNDGKCDPVGRFLAGTMSLNGEEKQGALYSMDTTGHVRLLLGEVSTSNGLAWSSDHRTLYYIDTPTCQITAFDYDLEDGSIANGRAVAELDDSDGYPDGMTIDEEGMLWVARWGGSRVTRIDPSTGQVIGEVHVPAKCVTACTFGGADLDELYITTAREDDEAADSPAGGVFVVRPGVKGIAAYTFNQGKAANWQTA</sequence>
<organism evidence="5 6">
    <name type="scientific">Paenibacillus bovis</name>
    <dbReference type="NCBI Taxonomy" id="1616788"/>
    <lineage>
        <taxon>Bacteria</taxon>
        <taxon>Bacillati</taxon>
        <taxon>Bacillota</taxon>
        <taxon>Bacilli</taxon>
        <taxon>Bacillales</taxon>
        <taxon>Paenibacillaceae</taxon>
        <taxon>Paenibacillus</taxon>
    </lineage>
</organism>
<dbReference type="GO" id="GO:0004341">
    <property type="term" value="F:gluconolactonase activity"/>
    <property type="evidence" value="ECO:0007669"/>
    <property type="project" value="TreeGrafter"/>
</dbReference>
<feature type="domain" description="SMP-30/Gluconolactonase/LRE-like region" evidence="4">
    <location>
        <begin position="16"/>
        <end position="259"/>
    </location>
</feature>
<gene>
    <name evidence="5" type="ORF">AR543_10935</name>
</gene>
<feature type="binding site" evidence="3">
    <location>
        <position position="103"/>
    </location>
    <ligand>
        <name>substrate</name>
    </ligand>
</feature>
<dbReference type="STRING" id="1616788.AR543_10935"/>